<proteinExistence type="predicted"/>
<dbReference type="AlphaFoldDB" id="A0A0D0IPJ1"/>
<evidence type="ECO:0000313" key="2">
    <source>
        <dbReference type="Proteomes" id="UP000032120"/>
    </source>
</evidence>
<comment type="caution">
    <text evidence="1">The sequence shown here is derived from an EMBL/GenBank/DDBJ whole genome shotgun (WGS) entry which is preliminary data.</text>
</comment>
<evidence type="ECO:0000313" key="1">
    <source>
        <dbReference type="EMBL" id="KIP51443.1"/>
    </source>
</evidence>
<dbReference type="EMBL" id="JXSQ01000036">
    <property type="protein sequence ID" value="KIP51443.1"/>
    <property type="molecule type" value="Genomic_DNA"/>
</dbReference>
<dbReference type="OrthoDB" id="5115841at2"/>
<protein>
    <submittedName>
        <fullName evidence="1">Uncharacterized protein</fullName>
    </submittedName>
</protein>
<keyword evidence="2" id="KW-1185">Reference proteome</keyword>
<dbReference type="Proteomes" id="UP000032120">
    <property type="component" value="Unassembled WGS sequence"/>
</dbReference>
<name>A0A0D0IPJ1_9MICO</name>
<gene>
    <name evidence="1" type="ORF">SD72_15305</name>
</gene>
<accession>A0A0D0IPJ1</accession>
<organism evidence="1 2">
    <name type="scientific">Leucobacter komagatae</name>
    <dbReference type="NCBI Taxonomy" id="55969"/>
    <lineage>
        <taxon>Bacteria</taxon>
        <taxon>Bacillati</taxon>
        <taxon>Actinomycetota</taxon>
        <taxon>Actinomycetes</taxon>
        <taxon>Micrococcales</taxon>
        <taxon>Microbacteriaceae</taxon>
        <taxon>Leucobacter</taxon>
    </lineage>
</organism>
<reference evidence="1 2" key="1">
    <citation type="submission" date="2015-01" db="EMBL/GenBank/DDBJ databases">
        <title>Draft genome sequence of Leucobacter komagatae strain VKM ST2845.</title>
        <authorList>
            <person name="Karlyshev A.V."/>
            <person name="Kudryashova E.B."/>
        </authorList>
    </citation>
    <scope>NUCLEOTIDE SEQUENCE [LARGE SCALE GENOMIC DNA]</scope>
    <source>
        <strain evidence="1 2">VKM ST2845</strain>
    </source>
</reference>
<dbReference type="RefSeq" id="WP_042545339.1">
    <property type="nucleotide sequence ID" value="NZ_JXSQ01000036.1"/>
</dbReference>
<sequence length="197" mass="20046">MVNPTPKSHRAGTRRLLATAGVLLFAGVGITAATFTDTATLNLGGGGIGNPTLFDIAVRDGAGQLQDAELEADAVLLPLTDGEALNETDPVAFEARFENRDPGITGDLVIQVFDPDPQPGDDLFDQLLFTIYLQGASVPAIAGATAAEVNAAQLTEADVQPGGTVDVRLEAVIAPGAGIAVAGTATQLGLKAEGESR</sequence>